<dbReference type="HOGENOM" id="CLU_2662142_0_0_2"/>
<gene>
    <name evidence="2" type="ORF">Nlim_0877</name>
</gene>
<keyword evidence="1" id="KW-1133">Transmembrane helix</keyword>
<name>F3KK64_9ARCH</name>
<keyword evidence="1" id="KW-0812">Transmembrane</keyword>
<dbReference type="AlphaFoldDB" id="F3KK64"/>
<evidence type="ECO:0000313" key="2">
    <source>
        <dbReference type="EMBL" id="EGG42231.1"/>
    </source>
</evidence>
<evidence type="ECO:0000256" key="1">
    <source>
        <dbReference type="SAM" id="Phobius"/>
    </source>
</evidence>
<dbReference type="EMBL" id="AEGP01000033">
    <property type="protein sequence ID" value="EGG42231.1"/>
    <property type="molecule type" value="Genomic_DNA"/>
</dbReference>
<keyword evidence="1" id="KW-0472">Membrane</keyword>
<feature type="transmembrane region" description="Helical" evidence="1">
    <location>
        <begin position="28"/>
        <end position="49"/>
    </location>
</feature>
<reference evidence="2" key="1">
    <citation type="journal article" date="2011" name="PLoS ONE">
        <title>Genome of a low-salinity ammonia-oxidizing archaeon determined by single-cell and metagenomic analysis.</title>
        <authorList>
            <person name="Blainey P.C."/>
            <person name="Mosier A.C."/>
            <person name="Potanina A."/>
            <person name="Francis C.A."/>
            <person name="Quake S.R."/>
        </authorList>
    </citation>
    <scope>NUCLEOTIDE SEQUENCE [LARGE SCALE GENOMIC DNA]</scope>
    <source>
        <strain evidence="2">SFB1</strain>
    </source>
</reference>
<protein>
    <submittedName>
        <fullName evidence="2">Uncharacterized protein</fullName>
    </submittedName>
</protein>
<accession>F3KK64</accession>
<comment type="caution">
    <text evidence="2">The sequence shown here is derived from an EMBL/GenBank/DDBJ whole genome shotgun (WGS) entry which is preliminary data.</text>
</comment>
<dbReference type="Proteomes" id="UP000004348">
    <property type="component" value="Chromosome"/>
</dbReference>
<proteinExistence type="predicted"/>
<sequence>MMMFFSTGIIGIIVGLYVAPTQAPSATLLITFLGVINLSLGGFFGWAFLNQAQPPSNDKRKKKRDDN</sequence>
<organism evidence="2">
    <name type="scientific">Candidatus Nitrosarchaeum limnium SFB1</name>
    <dbReference type="NCBI Taxonomy" id="886738"/>
    <lineage>
        <taxon>Archaea</taxon>
        <taxon>Nitrososphaerota</taxon>
        <taxon>Nitrososphaeria</taxon>
        <taxon>Nitrosopumilales</taxon>
        <taxon>Nitrosopumilaceae</taxon>
        <taxon>Nitrosarchaeum</taxon>
    </lineage>
</organism>